<dbReference type="PANTHER" id="PTHR10383">
    <property type="entry name" value="SERINE INCORPORATOR"/>
    <property type="match status" value="1"/>
</dbReference>
<name>A0A7D9CYD0_DEKBR</name>
<feature type="transmembrane region" description="Helical" evidence="6">
    <location>
        <begin position="439"/>
        <end position="459"/>
    </location>
</feature>
<feature type="transmembrane region" description="Helical" evidence="6">
    <location>
        <begin position="48"/>
        <end position="65"/>
    </location>
</feature>
<evidence type="ECO:0000256" key="7">
    <source>
        <dbReference type="SAM" id="SignalP"/>
    </source>
</evidence>
<keyword evidence="9" id="KW-1185">Reference proteome</keyword>
<feature type="transmembrane region" description="Helical" evidence="6">
    <location>
        <begin position="479"/>
        <end position="503"/>
    </location>
</feature>
<keyword evidence="7" id="KW-0732">Signal</keyword>
<dbReference type="AlphaFoldDB" id="A0A7D9CYD0"/>
<evidence type="ECO:0000256" key="5">
    <source>
        <dbReference type="ARBA" id="ARBA00023136"/>
    </source>
</evidence>
<dbReference type="InterPro" id="IPR005016">
    <property type="entry name" value="TDE1/TMS"/>
</dbReference>
<keyword evidence="3 6" id="KW-0812">Transmembrane</keyword>
<evidence type="ECO:0000256" key="4">
    <source>
        <dbReference type="ARBA" id="ARBA00022989"/>
    </source>
</evidence>
<feature type="transmembrane region" description="Helical" evidence="6">
    <location>
        <begin position="134"/>
        <end position="152"/>
    </location>
</feature>
<dbReference type="GO" id="GO:0016020">
    <property type="term" value="C:membrane"/>
    <property type="evidence" value="ECO:0007669"/>
    <property type="project" value="UniProtKB-SubCell"/>
</dbReference>
<accession>A0A7D9CYD0</accession>
<feature type="transmembrane region" description="Helical" evidence="6">
    <location>
        <begin position="264"/>
        <end position="283"/>
    </location>
</feature>
<protein>
    <submittedName>
        <fullName evidence="8">DEBR0S4_01508g1_1</fullName>
    </submittedName>
</protein>
<proteinExistence type="inferred from homology"/>
<evidence type="ECO:0000256" key="6">
    <source>
        <dbReference type="SAM" id="Phobius"/>
    </source>
</evidence>
<keyword evidence="4 6" id="KW-1133">Transmembrane helix</keyword>
<evidence type="ECO:0000256" key="3">
    <source>
        <dbReference type="ARBA" id="ARBA00022692"/>
    </source>
</evidence>
<evidence type="ECO:0000256" key="2">
    <source>
        <dbReference type="ARBA" id="ARBA00006665"/>
    </source>
</evidence>
<dbReference type="Proteomes" id="UP000478008">
    <property type="component" value="Unassembled WGS sequence"/>
</dbReference>
<feature type="transmembrane region" description="Helical" evidence="6">
    <location>
        <begin position="295"/>
        <end position="314"/>
    </location>
</feature>
<feature type="signal peptide" evidence="7">
    <location>
        <begin position="1"/>
        <end position="21"/>
    </location>
</feature>
<feature type="transmembrane region" description="Helical" evidence="6">
    <location>
        <begin position="228"/>
        <end position="252"/>
    </location>
</feature>
<comment type="subcellular location">
    <subcellularLocation>
        <location evidence="1">Membrane</location>
        <topology evidence="1">Multi-pass membrane protein</topology>
    </subcellularLocation>
</comment>
<comment type="similarity">
    <text evidence="2">Belongs to the TDE1 family.</text>
</comment>
<gene>
    <name evidence="8" type="primary">TMS1</name>
    <name evidence="8" type="ORF">DEBR0S4_01508G</name>
</gene>
<sequence>MGSIISLPVTMAGNWLAACLGASCCSCCVNTKLNPLAHTFQSSIATRIMYAVLFCINSAISWLCMSKKFTRLAEKLAVGPFKSASAYCRGKGCTGFANAQRINFSLGMIHVAMALLTIGVQSTKDPRAIIQNGYWVAKLVVLTLISTVCFLIPDQFFVFWGNYLSIFFGTLFLIVGLILLVDFAHEWAETCLEKIDEGQIFLDDGYGDTIDDGSSANGFGSLFQDERFWRTILVGGTAAMYAGTLLMTGLMYHFFAQSWCGMNTAFISVNVVLAVAATVLSILPVVQEYNPNAGLAQASMCCVYCTYLIFSACLSEPDDKKCNPLIRSSGTRTLTTLVGALFTFVAIAYTTTRAAGNSTFNHSSANPNYADSENYDSVLDILTQEPEERNQMRYAAIQEAVNEGSLPESALSDPAFMGSAGDDGDASVTKSKTATKYNYTLFHVIFFLATQYMAALLTINVESGEADGFVPVGRTYFNTWLKTVSSWVCYLLYAWTLIAPVLFPDRFL</sequence>
<feature type="chain" id="PRO_5028911086" evidence="7">
    <location>
        <begin position="22"/>
        <end position="508"/>
    </location>
</feature>
<keyword evidence="5 6" id="KW-0472">Membrane</keyword>
<evidence type="ECO:0000313" key="8">
    <source>
        <dbReference type="EMBL" id="VUG18755.1"/>
    </source>
</evidence>
<dbReference type="PANTHER" id="PTHR10383:SF9">
    <property type="entry name" value="SERINE INCORPORATOR, ISOFORM F"/>
    <property type="match status" value="1"/>
</dbReference>
<evidence type="ECO:0000313" key="9">
    <source>
        <dbReference type="Proteomes" id="UP000478008"/>
    </source>
</evidence>
<dbReference type="EMBL" id="CABFWN010000004">
    <property type="protein sequence ID" value="VUG18755.1"/>
    <property type="molecule type" value="Genomic_DNA"/>
</dbReference>
<dbReference type="Pfam" id="PF03348">
    <property type="entry name" value="Serinc"/>
    <property type="match status" value="1"/>
</dbReference>
<organism evidence="8 9">
    <name type="scientific">Dekkera bruxellensis</name>
    <name type="common">Brettanomyces custersii</name>
    <dbReference type="NCBI Taxonomy" id="5007"/>
    <lineage>
        <taxon>Eukaryota</taxon>
        <taxon>Fungi</taxon>
        <taxon>Dikarya</taxon>
        <taxon>Ascomycota</taxon>
        <taxon>Saccharomycotina</taxon>
        <taxon>Pichiomycetes</taxon>
        <taxon>Pichiales</taxon>
        <taxon>Pichiaceae</taxon>
        <taxon>Brettanomyces</taxon>
    </lineage>
</organism>
<feature type="transmembrane region" description="Helical" evidence="6">
    <location>
        <begin position="159"/>
        <end position="180"/>
    </location>
</feature>
<evidence type="ECO:0000256" key="1">
    <source>
        <dbReference type="ARBA" id="ARBA00004141"/>
    </source>
</evidence>
<reference evidence="8 9" key="1">
    <citation type="submission" date="2019-07" db="EMBL/GenBank/DDBJ databases">
        <authorList>
            <person name="Friedrich A."/>
            <person name="Schacherer J."/>
        </authorList>
    </citation>
    <scope>NUCLEOTIDE SEQUENCE [LARGE SCALE GENOMIC DNA]</scope>
</reference>